<keyword evidence="5" id="KW-1185">Reference proteome</keyword>
<dbReference type="InterPro" id="IPR038637">
    <property type="entry name" value="NPCBM_sf"/>
</dbReference>
<dbReference type="SUPFAM" id="SSF49299">
    <property type="entry name" value="PKD domain"/>
    <property type="match status" value="1"/>
</dbReference>
<dbReference type="InterPro" id="IPR036116">
    <property type="entry name" value="FN3_sf"/>
</dbReference>
<evidence type="ECO:0000256" key="1">
    <source>
        <dbReference type="SAM" id="SignalP"/>
    </source>
</evidence>
<evidence type="ECO:0000313" key="5">
    <source>
        <dbReference type="Proteomes" id="UP001157114"/>
    </source>
</evidence>
<dbReference type="InterPro" id="IPR011050">
    <property type="entry name" value="Pectin_lyase_fold/virulence"/>
</dbReference>
<feature type="domain" description="Fibronectin type-III" evidence="3">
    <location>
        <begin position="556"/>
        <end position="646"/>
    </location>
</feature>
<dbReference type="CDD" id="cd00063">
    <property type="entry name" value="FN3"/>
    <property type="match status" value="2"/>
</dbReference>
<dbReference type="Pfam" id="PF00041">
    <property type="entry name" value="fn3"/>
    <property type="match status" value="2"/>
</dbReference>
<dbReference type="SMART" id="SM00776">
    <property type="entry name" value="NPCBM"/>
    <property type="match status" value="1"/>
</dbReference>
<dbReference type="SMART" id="SM00089">
    <property type="entry name" value="PKD"/>
    <property type="match status" value="1"/>
</dbReference>
<dbReference type="Pfam" id="PF12708">
    <property type="entry name" value="Pect-lyase_RHGA_epim"/>
    <property type="match status" value="1"/>
</dbReference>
<reference evidence="4 5" key="1">
    <citation type="submission" date="2023-03" db="EMBL/GenBank/DDBJ databases">
        <title>Draft genome sequence of the bacteria which degrade cell wall of Tricholomamatutake.</title>
        <authorList>
            <person name="Konishi Y."/>
            <person name="Fukuta Y."/>
            <person name="Shirasaka N."/>
        </authorList>
    </citation>
    <scope>NUCLEOTIDE SEQUENCE [LARGE SCALE GENOMIC DNA]</scope>
    <source>
        <strain evidence="5">mu1</strain>
    </source>
</reference>
<dbReference type="Pfam" id="PF18911">
    <property type="entry name" value="PKD_4"/>
    <property type="match status" value="1"/>
</dbReference>
<dbReference type="Pfam" id="PF08305">
    <property type="entry name" value="NPCBM"/>
    <property type="match status" value="1"/>
</dbReference>
<proteinExistence type="predicted"/>
<dbReference type="SMART" id="SM00060">
    <property type="entry name" value="FN3"/>
    <property type="match status" value="2"/>
</dbReference>
<dbReference type="PROSITE" id="PS50853">
    <property type="entry name" value="FN3"/>
    <property type="match status" value="2"/>
</dbReference>
<evidence type="ECO:0000259" key="3">
    <source>
        <dbReference type="PROSITE" id="PS50853"/>
    </source>
</evidence>
<evidence type="ECO:0000259" key="2">
    <source>
        <dbReference type="PROSITE" id="PS50093"/>
    </source>
</evidence>
<organism evidence="4 5">
    <name type="scientific">Paenibacillus glycanilyticus</name>
    <dbReference type="NCBI Taxonomy" id="126569"/>
    <lineage>
        <taxon>Bacteria</taxon>
        <taxon>Bacillati</taxon>
        <taxon>Bacillota</taxon>
        <taxon>Bacilli</taxon>
        <taxon>Bacillales</taxon>
        <taxon>Paenibacillaceae</taxon>
        <taxon>Paenibacillus</taxon>
    </lineage>
</organism>
<dbReference type="InterPro" id="IPR000601">
    <property type="entry name" value="PKD_dom"/>
</dbReference>
<dbReference type="InterPro" id="IPR050713">
    <property type="entry name" value="RTP_Phos/Ushers"/>
</dbReference>
<dbReference type="InterPro" id="IPR022409">
    <property type="entry name" value="PKD/Chitinase_dom"/>
</dbReference>
<dbReference type="Gene3D" id="2.60.40.10">
    <property type="entry name" value="Immunoglobulins"/>
    <property type="match status" value="3"/>
</dbReference>
<evidence type="ECO:0000313" key="4">
    <source>
        <dbReference type="EMBL" id="GLX70606.1"/>
    </source>
</evidence>
<feature type="chain" id="PRO_5046537533" evidence="1">
    <location>
        <begin position="29"/>
        <end position="884"/>
    </location>
</feature>
<dbReference type="InterPro" id="IPR012334">
    <property type="entry name" value="Pectin_lyas_fold"/>
</dbReference>
<dbReference type="InterPro" id="IPR003961">
    <property type="entry name" value="FN3_dom"/>
</dbReference>
<dbReference type="InterPro" id="IPR024535">
    <property type="entry name" value="RHGA/B-epi-like_pectate_lyase"/>
</dbReference>
<dbReference type="Proteomes" id="UP001157114">
    <property type="component" value="Unassembled WGS sequence"/>
</dbReference>
<keyword evidence="1" id="KW-0732">Signal</keyword>
<dbReference type="Gene3D" id="2.60.120.1060">
    <property type="entry name" value="NPCBM/NEW2 domain"/>
    <property type="match status" value="1"/>
</dbReference>
<dbReference type="PANTHER" id="PTHR46957:SF3">
    <property type="entry name" value="CYTOKINE RECEPTOR"/>
    <property type="match status" value="1"/>
</dbReference>
<dbReference type="InterPro" id="IPR013783">
    <property type="entry name" value="Ig-like_fold"/>
</dbReference>
<protein>
    <submittedName>
        <fullName evidence="4">Uncharacterized protein</fullName>
    </submittedName>
</protein>
<dbReference type="CDD" id="cd00146">
    <property type="entry name" value="PKD"/>
    <property type="match status" value="1"/>
</dbReference>
<dbReference type="InterPro" id="IPR035986">
    <property type="entry name" value="PKD_dom_sf"/>
</dbReference>
<comment type="caution">
    <text evidence="4">The sequence shown here is derived from an EMBL/GenBank/DDBJ whole genome shotgun (WGS) entry which is preliminary data.</text>
</comment>
<feature type="domain" description="Fibronectin type-III" evidence="3">
    <location>
        <begin position="653"/>
        <end position="742"/>
    </location>
</feature>
<dbReference type="PANTHER" id="PTHR46957">
    <property type="entry name" value="CYTOKINE RECEPTOR"/>
    <property type="match status" value="1"/>
</dbReference>
<dbReference type="InterPro" id="IPR013222">
    <property type="entry name" value="Glyco_hyd_98_carb-bd"/>
</dbReference>
<gene>
    <name evidence="4" type="ORF">MU1_49520</name>
</gene>
<dbReference type="SUPFAM" id="SSF49785">
    <property type="entry name" value="Galactose-binding domain-like"/>
    <property type="match status" value="1"/>
</dbReference>
<dbReference type="SMART" id="SM00710">
    <property type="entry name" value="PbH1"/>
    <property type="match status" value="7"/>
</dbReference>
<dbReference type="SUPFAM" id="SSF49265">
    <property type="entry name" value="Fibronectin type III"/>
    <property type="match status" value="1"/>
</dbReference>
<name>A0ABQ6GI33_9BACL</name>
<dbReference type="PROSITE" id="PS50093">
    <property type="entry name" value="PKD"/>
    <property type="match status" value="1"/>
</dbReference>
<dbReference type="InterPro" id="IPR006626">
    <property type="entry name" value="PbH1"/>
</dbReference>
<dbReference type="SUPFAM" id="SSF51126">
    <property type="entry name" value="Pectin lyase-like"/>
    <property type="match status" value="2"/>
</dbReference>
<feature type="domain" description="PKD" evidence="2">
    <location>
        <begin position="468"/>
        <end position="546"/>
    </location>
</feature>
<dbReference type="RefSeq" id="WP_284241379.1">
    <property type="nucleotide sequence ID" value="NZ_BSSQ01000019.1"/>
</dbReference>
<feature type="signal peptide" evidence="1">
    <location>
        <begin position="1"/>
        <end position="28"/>
    </location>
</feature>
<dbReference type="InterPro" id="IPR008979">
    <property type="entry name" value="Galactose-bd-like_sf"/>
</dbReference>
<dbReference type="Gene3D" id="2.160.20.10">
    <property type="entry name" value="Single-stranded right-handed beta-helix, Pectin lyase-like"/>
    <property type="match status" value="2"/>
</dbReference>
<accession>A0ABQ6GI33</accession>
<sequence>MKFKRRTVTGMFLSLVLMSAAFPLQVSAASSPSAGGNIISAAAYGANGQDGLDDKAAIQAAIDAASAGDTILIPKGTYQLSGTVNGKSDVSIRGEKRDKTIIQFTSEADTYMFYLHNVTNASVSDLTMDASGNRVAMSAVVSEGGSHNKMNNLNVRNFVATEGFGPHALYVVGSTHVSITNNVVNNIGTASIWGAGVRAGWGSSNVLVENNVISNTGRGGILINDDSPGAIIRSNKITGSGLKEHGLSIELHTNVDNSIIEDNVVDFWISAVRSDTIAVRRNIVKPTDGRVGSIGLEVMADNAVTTDNIVDGGQQVGIQQSPGTGYQLWGYNVVKNMVMWGMQLQGEGTGQMEQFQYFYRNSFINTQEGNPAAAYPGYDGNGVRIHGSSQNLTFDSNLISGNGRKGIEFTGAAGVDRLSFTNNLIVGNKGVAVDPYPAAAGHLEWKGNTVLRNGSNDQPSSRGFTNPKPTADFEAPTIVRVGEPVTFVNKSKDNGSISHQLWDFGAGLPSEKSQPTFVYDQLGAYRVTLVVWDNEGRASLKERVIVVRPGKPDTQAPSVPSGLVSPLQTDETIALSWTPASDNVGVVSYDVYVDGTLAGSTAPGETTYLVSGLSPLTTYTITLRARDAAGNVSAMGKAIQVTTEAPDAVPPVQPAGLTAIASGATSVSLSWTESTDNKAVTGYEVYRNGHQIGTTTGAQSTGYEATGLLPGTSNTFTVKAKDAAGNTSDASDPATAVQAAPAGDVYLSDYVWDSGTAGWGNIMRDKSSDGRPITLNGIEYAKGMGTHAASEIIYTVGGAYNRFLAEVGVDDETYGNGQVSFQVWLDGNLAYDSGNMTATSETALIDLDISGAQQLKLIVTDGGNGTDWDHADWGNARIQYGIGE</sequence>
<dbReference type="EMBL" id="BSSQ01000019">
    <property type="protein sequence ID" value="GLX70606.1"/>
    <property type="molecule type" value="Genomic_DNA"/>
</dbReference>